<dbReference type="RefSeq" id="WP_205894030.1">
    <property type="nucleotide sequence ID" value="NZ_JADEVO010000054.1"/>
</dbReference>
<proteinExistence type="predicted"/>
<dbReference type="Pfam" id="PF10976">
    <property type="entry name" value="DUF2790"/>
    <property type="match status" value="1"/>
</dbReference>
<evidence type="ECO:0000256" key="1">
    <source>
        <dbReference type="SAM" id="SignalP"/>
    </source>
</evidence>
<feature type="signal peptide" evidence="1">
    <location>
        <begin position="1"/>
        <end position="24"/>
    </location>
</feature>
<reference evidence="2 3" key="1">
    <citation type="journal article" date="2021" name="Int. J. Syst. Evol. Microbiol.">
        <title>Pseudomonas piscium sp. nov., Pseudomonas pisciculturae sp. nov., Pseudomonas mucoides sp. nov. and Pseudomonas neuropathica sp. nov. isolated from rainbow trout.</title>
        <authorList>
            <person name="Duman M."/>
            <person name="Mulet M."/>
            <person name="Altun S."/>
            <person name="Saticioglu I.B."/>
            <person name="Gomila M."/>
            <person name="Lalucat J."/>
            <person name="Garcia-Valdes E."/>
        </authorList>
    </citation>
    <scope>NUCLEOTIDE SEQUENCE [LARGE SCALE GENOMIC DNA]</scope>
    <source>
        <strain evidence="2 3">LMG 28632</strain>
    </source>
</reference>
<organism evidence="2 3">
    <name type="scientific">Pseudomonas gregormendelii</name>
    <dbReference type="NCBI Taxonomy" id="1628277"/>
    <lineage>
        <taxon>Bacteria</taxon>
        <taxon>Pseudomonadati</taxon>
        <taxon>Pseudomonadota</taxon>
        <taxon>Gammaproteobacteria</taxon>
        <taxon>Pseudomonadales</taxon>
        <taxon>Pseudomonadaceae</taxon>
        <taxon>Pseudomonas</taxon>
    </lineage>
</organism>
<dbReference type="Gene3D" id="2.30.140.50">
    <property type="entry name" value="Protein of unknown function DUF2790"/>
    <property type="match status" value="1"/>
</dbReference>
<keyword evidence="1" id="KW-0732">Signal</keyword>
<gene>
    <name evidence="2" type="ORF">IMW75_24735</name>
</gene>
<evidence type="ECO:0000313" key="3">
    <source>
        <dbReference type="Proteomes" id="UP000772591"/>
    </source>
</evidence>
<feature type="chain" id="PRO_5046266948" evidence="1">
    <location>
        <begin position="25"/>
        <end position="87"/>
    </location>
</feature>
<dbReference type="InterPro" id="IPR021245">
    <property type="entry name" value="DUF2790"/>
</dbReference>
<evidence type="ECO:0000313" key="2">
    <source>
        <dbReference type="EMBL" id="MBN3968465.1"/>
    </source>
</evidence>
<protein>
    <submittedName>
        <fullName evidence="2">DUF2790 domain-containing protein</fullName>
    </submittedName>
</protein>
<name>A0ABS3AMT8_9PSED</name>
<sequence>MNWKNLFAASLFAVLNFSALAAHADAQAESSSTTQDAHLDIKKVISIVDNGNGNCGIVDARMTYLDSSGNQKVLDYRKFAECDNQGG</sequence>
<dbReference type="EMBL" id="JADEVO010000054">
    <property type="protein sequence ID" value="MBN3968465.1"/>
    <property type="molecule type" value="Genomic_DNA"/>
</dbReference>
<comment type="caution">
    <text evidence="2">The sequence shown here is derived from an EMBL/GenBank/DDBJ whole genome shotgun (WGS) entry which is preliminary data.</text>
</comment>
<keyword evidence="3" id="KW-1185">Reference proteome</keyword>
<dbReference type="Proteomes" id="UP000772591">
    <property type="component" value="Unassembled WGS sequence"/>
</dbReference>
<accession>A0ABS3AMT8</accession>